<sequence length="162" mass="17568">MLPAASSLPHAPDAYLNVNFPTFQLYTATISRSLQDDNDPNSPVLFKQNMHLIQQHVAQIQALARTTLASIQNAYHAGNSSAQAEANLSTLKETLHSLREMLLQSGVGGLPMLYGALDGSGPIIPTEDQLIEETGRNIEVLYQRLKRNQESAAVVADIISSS</sequence>
<reference evidence="1 2" key="1">
    <citation type="journal article" date="2015" name="Fungal Genet. Biol.">
        <title>Evolution of novel wood decay mechanisms in Agaricales revealed by the genome sequences of Fistulina hepatica and Cylindrobasidium torrendii.</title>
        <authorList>
            <person name="Floudas D."/>
            <person name="Held B.W."/>
            <person name="Riley R."/>
            <person name="Nagy L.G."/>
            <person name="Koehler G."/>
            <person name="Ransdell A.S."/>
            <person name="Younus H."/>
            <person name="Chow J."/>
            <person name="Chiniquy J."/>
            <person name="Lipzen A."/>
            <person name="Tritt A."/>
            <person name="Sun H."/>
            <person name="Haridas S."/>
            <person name="LaButti K."/>
            <person name="Ohm R.A."/>
            <person name="Kues U."/>
            <person name="Blanchette R.A."/>
            <person name="Grigoriev I.V."/>
            <person name="Minto R.E."/>
            <person name="Hibbett D.S."/>
        </authorList>
    </citation>
    <scope>NUCLEOTIDE SEQUENCE [LARGE SCALE GENOMIC DNA]</scope>
    <source>
        <strain evidence="1 2">ATCC 64428</strain>
    </source>
</reference>
<dbReference type="OrthoDB" id="3203574at2759"/>
<accession>A0A0D7ACA9</accession>
<evidence type="ECO:0008006" key="3">
    <source>
        <dbReference type="Google" id="ProtNLM"/>
    </source>
</evidence>
<dbReference type="AlphaFoldDB" id="A0A0D7ACA9"/>
<organism evidence="1 2">
    <name type="scientific">Fistulina hepatica ATCC 64428</name>
    <dbReference type="NCBI Taxonomy" id="1128425"/>
    <lineage>
        <taxon>Eukaryota</taxon>
        <taxon>Fungi</taxon>
        <taxon>Dikarya</taxon>
        <taxon>Basidiomycota</taxon>
        <taxon>Agaricomycotina</taxon>
        <taxon>Agaricomycetes</taxon>
        <taxon>Agaricomycetidae</taxon>
        <taxon>Agaricales</taxon>
        <taxon>Fistulinaceae</taxon>
        <taxon>Fistulina</taxon>
    </lineage>
</organism>
<keyword evidence="2" id="KW-1185">Reference proteome</keyword>
<proteinExistence type="predicted"/>
<evidence type="ECO:0000313" key="1">
    <source>
        <dbReference type="EMBL" id="KIY48483.1"/>
    </source>
</evidence>
<dbReference type="EMBL" id="KN881833">
    <property type="protein sequence ID" value="KIY48483.1"/>
    <property type="molecule type" value="Genomic_DNA"/>
</dbReference>
<gene>
    <name evidence="1" type="ORF">FISHEDRAFT_73680</name>
</gene>
<dbReference type="Proteomes" id="UP000054144">
    <property type="component" value="Unassembled WGS sequence"/>
</dbReference>
<name>A0A0D7ACA9_9AGAR</name>
<evidence type="ECO:0000313" key="2">
    <source>
        <dbReference type="Proteomes" id="UP000054144"/>
    </source>
</evidence>
<protein>
    <recommendedName>
        <fullName evidence="3">Mediator of RNA polymerase II transcription subunit 11</fullName>
    </recommendedName>
</protein>